<accession>A0ABP3XBD2</accession>
<evidence type="ECO:0008006" key="6">
    <source>
        <dbReference type="Google" id="ProtNLM"/>
    </source>
</evidence>
<dbReference type="InterPro" id="IPR037126">
    <property type="entry name" value="PdaC/RsiV-like_sf"/>
</dbReference>
<keyword evidence="5" id="KW-1185">Reference proteome</keyword>
<evidence type="ECO:0000256" key="1">
    <source>
        <dbReference type="SAM" id="Coils"/>
    </source>
</evidence>
<reference evidence="5" key="1">
    <citation type="journal article" date="2019" name="Int. J. Syst. Evol. Microbiol.">
        <title>The Global Catalogue of Microorganisms (GCM) 10K type strain sequencing project: providing services to taxonomists for standard genome sequencing and annotation.</title>
        <authorList>
            <consortium name="The Broad Institute Genomics Platform"/>
            <consortium name="The Broad Institute Genome Sequencing Center for Infectious Disease"/>
            <person name="Wu L."/>
            <person name="Ma J."/>
        </authorList>
    </citation>
    <scope>NUCLEOTIDE SEQUENCE [LARGE SCALE GENOMIC DNA]</scope>
    <source>
        <strain evidence="5">JCM 6486</strain>
    </source>
</reference>
<dbReference type="Proteomes" id="UP001400965">
    <property type="component" value="Unassembled WGS sequence"/>
</dbReference>
<comment type="caution">
    <text evidence="4">The sequence shown here is derived from an EMBL/GenBank/DDBJ whole genome shotgun (WGS) entry which is preliminary data.</text>
</comment>
<evidence type="ECO:0000259" key="2">
    <source>
        <dbReference type="Pfam" id="PF11738"/>
    </source>
</evidence>
<dbReference type="InterPro" id="IPR021729">
    <property type="entry name" value="DUF3298"/>
</dbReference>
<dbReference type="EMBL" id="BAAACP010000005">
    <property type="protein sequence ID" value="GAA0862971.1"/>
    <property type="molecule type" value="Genomic_DNA"/>
</dbReference>
<dbReference type="Pfam" id="PF11738">
    <property type="entry name" value="DUF3298"/>
    <property type="match status" value="1"/>
</dbReference>
<evidence type="ECO:0000259" key="3">
    <source>
        <dbReference type="Pfam" id="PF13739"/>
    </source>
</evidence>
<feature type="domain" description="Deacetylase PdaC" evidence="3">
    <location>
        <begin position="36"/>
        <end position="123"/>
    </location>
</feature>
<keyword evidence="1" id="KW-0175">Coiled coil</keyword>
<protein>
    <recommendedName>
        <fullName evidence="6">DUF3298/DUF4163 domain-containing protein</fullName>
    </recommendedName>
</protein>
<dbReference type="InterPro" id="IPR025303">
    <property type="entry name" value="PdaC"/>
</dbReference>
<feature type="domain" description="DUF3298" evidence="2">
    <location>
        <begin position="141"/>
        <end position="213"/>
    </location>
</feature>
<evidence type="ECO:0000313" key="4">
    <source>
        <dbReference type="EMBL" id="GAA0862971.1"/>
    </source>
</evidence>
<sequence length="230" mass="27707">MRNTLECKNNFSCVSENKLSIDTEFLRYELIYPKIIIYPKFIYHNDYDKHKIQKINEIIYNDMISFKQNIEKEAEEYEKNYNKENIKYQYEGYMNFKVNYDKNDIISITTEKYEFTGGAHGMTYLVGYNYNLKTGEEIKLKDLFKKGVDYKTIINSSIKKAIKQNEELFFKGNEGFKGISDNQKFYISNDGIIIYFDIYEIAPYYVSIPKFKLYFREFKKYLNIDYICIE</sequence>
<dbReference type="Gene3D" id="3.90.640.20">
    <property type="entry name" value="Heat-shock cognate protein, ATPase"/>
    <property type="match status" value="1"/>
</dbReference>
<dbReference type="Pfam" id="PF13739">
    <property type="entry name" value="PdaC"/>
    <property type="match status" value="1"/>
</dbReference>
<organism evidence="4 5">
    <name type="scientific">Paraclostridium tenue</name>
    <dbReference type="NCBI Taxonomy" id="1737"/>
    <lineage>
        <taxon>Bacteria</taxon>
        <taxon>Bacillati</taxon>
        <taxon>Bacillota</taxon>
        <taxon>Clostridia</taxon>
        <taxon>Peptostreptococcales</taxon>
        <taxon>Peptostreptococcaceae</taxon>
        <taxon>Paraclostridium</taxon>
    </lineage>
</organism>
<proteinExistence type="predicted"/>
<evidence type="ECO:0000313" key="5">
    <source>
        <dbReference type="Proteomes" id="UP001400965"/>
    </source>
</evidence>
<feature type="coiled-coil region" evidence="1">
    <location>
        <begin position="60"/>
        <end position="87"/>
    </location>
</feature>
<dbReference type="Gene3D" id="3.30.565.40">
    <property type="entry name" value="Fervidobacterium nodosum Rt17-B1 like"/>
    <property type="match status" value="1"/>
</dbReference>
<gene>
    <name evidence="4" type="ORF">GCM10008917_10480</name>
</gene>
<name>A0ABP3XBD2_9FIRM</name>
<dbReference type="RefSeq" id="WP_346043494.1">
    <property type="nucleotide sequence ID" value="NZ_BAAACP010000005.1"/>
</dbReference>